<dbReference type="AlphaFoldDB" id="A0A165VYJ7"/>
<keyword evidence="4" id="KW-1185">Reference proteome</keyword>
<evidence type="ECO:0000256" key="2">
    <source>
        <dbReference type="SAM" id="SignalP"/>
    </source>
</evidence>
<dbReference type="EMBL" id="KV425551">
    <property type="protein sequence ID" value="KZT30389.1"/>
    <property type="molecule type" value="Genomic_DNA"/>
</dbReference>
<evidence type="ECO:0000313" key="3">
    <source>
        <dbReference type="EMBL" id="KZT30389.1"/>
    </source>
</evidence>
<sequence>MPSITRVLLVALSALVLHVLATPMPMPLLRAADYRQQDSPSRVGTVKTYRIRHTTTIQESTHTELESSTHPAPIATSATSPEPRDVGPSEHISQLTTYSRAVRQNSDNLRSYAAQSASRPEDDAVFQQRCVSELTSFHSNMRGYSTALTDLLSDNGLQKGLANYDPDNNVETMIKDVVNANKDMLNATTVLVNNIPGLGPMLGPIVYEIKCVIDAILDATENLTDGLLNYLNPLLQPVITQAENVICALGVCM</sequence>
<reference evidence="3 4" key="1">
    <citation type="journal article" date="2016" name="Mol. Biol. Evol.">
        <title>Comparative Genomics of Early-Diverging Mushroom-Forming Fungi Provides Insights into the Origins of Lignocellulose Decay Capabilities.</title>
        <authorList>
            <person name="Nagy L.G."/>
            <person name="Riley R."/>
            <person name="Tritt A."/>
            <person name="Adam C."/>
            <person name="Daum C."/>
            <person name="Floudas D."/>
            <person name="Sun H."/>
            <person name="Yadav J.S."/>
            <person name="Pangilinan J."/>
            <person name="Larsson K.H."/>
            <person name="Matsuura K."/>
            <person name="Barry K."/>
            <person name="Labutti K."/>
            <person name="Kuo R."/>
            <person name="Ohm R.A."/>
            <person name="Bhattacharya S.S."/>
            <person name="Shirouzu T."/>
            <person name="Yoshinaga Y."/>
            <person name="Martin F.M."/>
            <person name="Grigoriev I.V."/>
            <person name="Hibbett D.S."/>
        </authorList>
    </citation>
    <scope>NUCLEOTIDE SEQUENCE [LARGE SCALE GENOMIC DNA]</scope>
    <source>
        <strain evidence="3 4">HHB14362 ss-1</strain>
    </source>
</reference>
<proteinExistence type="predicted"/>
<keyword evidence="2" id="KW-0732">Signal</keyword>
<gene>
    <name evidence="3" type="ORF">NEOLEDRAFT_1125926</name>
</gene>
<dbReference type="Proteomes" id="UP000076761">
    <property type="component" value="Unassembled WGS sequence"/>
</dbReference>
<evidence type="ECO:0000313" key="4">
    <source>
        <dbReference type="Proteomes" id="UP000076761"/>
    </source>
</evidence>
<organism evidence="3 4">
    <name type="scientific">Neolentinus lepideus HHB14362 ss-1</name>
    <dbReference type="NCBI Taxonomy" id="1314782"/>
    <lineage>
        <taxon>Eukaryota</taxon>
        <taxon>Fungi</taxon>
        <taxon>Dikarya</taxon>
        <taxon>Basidiomycota</taxon>
        <taxon>Agaricomycotina</taxon>
        <taxon>Agaricomycetes</taxon>
        <taxon>Gloeophyllales</taxon>
        <taxon>Gloeophyllaceae</taxon>
        <taxon>Neolentinus</taxon>
    </lineage>
</organism>
<protein>
    <submittedName>
        <fullName evidence="3">Uncharacterized protein</fullName>
    </submittedName>
</protein>
<feature type="compositionally biased region" description="Polar residues" evidence="1">
    <location>
        <begin position="68"/>
        <end position="80"/>
    </location>
</feature>
<dbReference type="OrthoDB" id="2497682at2759"/>
<dbReference type="InParanoid" id="A0A165VYJ7"/>
<feature type="signal peptide" evidence="2">
    <location>
        <begin position="1"/>
        <end position="21"/>
    </location>
</feature>
<evidence type="ECO:0000256" key="1">
    <source>
        <dbReference type="SAM" id="MobiDB-lite"/>
    </source>
</evidence>
<accession>A0A165VYJ7</accession>
<feature type="chain" id="PRO_5007868264" evidence="2">
    <location>
        <begin position="22"/>
        <end position="253"/>
    </location>
</feature>
<feature type="region of interest" description="Disordered" evidence="1">
    <location>
        <begin position="59"/>
        <end position="91"/>
    </location>
</feature>
<name>A0A165VYJ7_9AGAM</name>